<evidence type="ECO:0000313" key="1">
    <source>
        <dbReference type="EMBL" id="GIH39668.1"/>
    </source>
</evidence>
<proteinExistence type="predicted"/>
<dbReference type="Proteomes" id="UP000603904">
    <property type="component" value="Unassembled WGS sequence"/>
</dbReference>
<name>A0ABQ4FXY9_9ACTN</name>
<sequence>MKPGGAGANAAIRAMKEHEAALAELESVPRGPSRRHGLPRKSALYGLIEFDRD</sequence>
<gene>
    <name evidence="1" type="ORF">Mco01_26680</name>
</gene>
<reference evidence="1 2" key="1">
    <citation type="submission" date="2021-01" db="EMBL/GenBank/DDBJ databases">
        <title>Whole genome shotgun sequence of Microbispora corallina NBRC 16416.</title>
        <authorList>
            <person name="Komaki H."/>
            <person name="Tamura T."/>
        </authorList>
    </citation>
    <scope>NUCLEOTIDE SEQUENCE [LARGE SCALE GENOMIC DNA]</scope>
    <source>
        <strain evidence="1 2">NBRC 16416</strain>
    </source>
</reference>
<protein>
    <submittedName>
        <fullName evidence="1">Uncharacterized protein</fullName>
    </submittedName>
</protein>
<dbReference type="EMBL" id="BOOC01000010">
    <property type="protein sequence ID" value="GIH39668.1"/>
    <property type="molecule type" value="Genomic_DNA"/>
</dbReference>
<organism evidence="1 2">
    <name type="scientific">Microbispora corallina</name>
    <dbReference type="NCBI Taxonomy" id="83302"/>
    <lineage>
        <taxon>Bacteria</taxon>
        <taxon>Bacillati</taxon>
        <taxon>Actinomycetota</taxon>
        <taxon>Actinomycetes</taxon>
        <taxon>Streptosporangiales</taxon>
        <taxon>Streptosporangiaceae</taxon>
        <taxon>Microbispora</taxon>
    </lineage>
</organism>
<comment type="caution">
    <text evidence="1">The sequence shown here is derived from an EMBL/GenBank/DDBJ whole genome shotgun (WGS) entry which is preliminary data.</text>
</comment>
<evidence type="ECO:0000313" key="2">
    <source>
        <dbReference type="Proteomes" id="UP000603904"/>
    </source>
</evidence>
<keyword evidence="2" id="KW-1185">Reference proteome</keyword>
<accession>A0ABQ4FXY9</accession>